<proteinExistence type="predicted"/>
<dbReference type="EnsemblMetazoa" id="ACUA024952-RA">
    <property type="protein sequence ID" value="ACUA024952-PA"/>
    <property type="gene ID" value="ACUA024952"/>
</dbReference>
<evidence type="ECO:0000313" key="2">
    <source>
        <dbReference type="EnsemblMetazoa" id="ACUA024952-PA"/>
    </source>
</evidence>
<feature type="transmembrane region" description="Helical" evidence="1">
    <location>
        <begin position="6"/>
        <end position="26"/>
    </location>
</feature>
<evidence type="ECO:0000256" key="1">
    <source>
        <dbReference type="SAM" id="Phobius"/>
    </source>
</evidence>
<keyword evidence="1" id="KW-1133">Transmembrane helix</keyword>
<keyword evidence="3" id="KW-1185">Reference proteome</keyword>
<name>A0A182MS54_9DIPT</name>
<sequence length="136" mass="15195">MEKNGVTFQNLGLGLLFLISVTLMYLQQDSQSCIHGIRTSFVPVQRPLNPRPPSRSGRDPRRLKPRYVLQLSCIIRYLPPMLALYATPTPQYWLKATAATSPAQRVPCLLSPLSRGIGSESLPLMSYEASGSYKEE</sequence>
<accession>A0A182MS54</accession>
<dbReference type="VEuPathDB" id="VectorBase:ACUA024952"/>
<protein>
    <submittedName>
        <fullName evidence="2">Uncharacterized protein</fullName>
    </submittedName>
</protein>
<dbReference type="EMBL" id="AXCM01008615">
    <property type="status" value="NOT_ANNOTATED_CDS"/>
    <property type="molecule type" value="Genomic_DNA"/>
</dbReference>
<keyword evidence="1" id="KW-0812">Transmembrane</keyword>
<reference evidence="2" key="2">
    <citation type="submission" date="2020-05" db="UniProtKB">
        <authorList>
            <consortium name="EnsemblMetazoa"/>
        </authorList>
    </citation>
    <scope>IDENTIFICATION</scope>
    <source>
        <strain evidence="2">A-37</strain>
    </source>
</reference>
<reference evidence="3" key="1">
    <citation type="submission" date="2013-09" db="EMBL/GenBank/DDBJ databases">
        <title>The Genome Sequence of Anopheles culicifacies species A.</title>
        <authorList>
            <consortium name="The Broad Institute Genomics Platform"/>
            <person name="Neafsey D.E."/>
            <person name="Besansky N."/>
            <person name="Howell P."/>
            <person name="Walton C."/>
            <person name="Young S.K."/>
            <person name="Zeng Q."/>
            <person name="Gargeya S."/>
            <person name="Fitzgerald M."/>
            <person name="Haas B."/>
            <person name="Abouelleil A."/>
            <person name="Allen A.W."/>
            <person name="Alvarado L."/>
            <person name="Arachchi H.M."/>
            <person name="Berlin A.M."/>
            <person name="Chapman S.B."/>
            <person name="Gainer-Dewar J."/>
            <person name="Goldberg J."/>
            <person name="Griggs A."/>
            <person name="Gujja S."/>
            <person name="Hansen M."/>
            <person name="Howarth C."/>
            <person name="Imamovic A."/>
            <person name="Ireland A."/>
            <person name="Larimer J."/>
            <person name="McCowan C."/>
            <person name="Murphy C."/>
            <person name="Pearson M."/>
            <person name="Poon T.W."/>
            <person name="Priest M."/>
            <person name="Roberts A."/>
            <person name="Saif S."/>
            <person name="Shea T."/>
            <person name="Sisk P."/>
            <person name="Sykes S."/>
            <person name="Wortman J."/>
            <person name="Nusbaum C."/>
            <person name="Birren B."/>
        </authorList>
    </citation>
    <scope>NUCLEOTIDE SEQUENCE [LARGE SCALE GENOMIC DNA]</scope>
    <source>
        <strain evidence="3">A-37</strain>
    </source>
</reference>
<dbReference type="Proteomes" id="UP000075883">
    <property type="component" value="Unassembled WGS sequence"/>
</dbReference>
<dbReference type="AlphaFoldDB" id="A0A182MS54"/>
<keyword evidence="1" id="KW-0472">Membrane</keyword>
<organism evidence="2 3">
    <name type="scientific">Anopheles culicifacies</name>
    <dbReference type="NCBI Taxonomy" id="139723"/>
    <lineage>
        <taxon>Eukaryota</taxon>
        <taxon>Metazoa</taxon>
        <taxon>Ecdysozoa</taxon>
        <taxon>Arthropoda</taxon>
        <taxon>Hexapoda</taxon>
        <taxon>Insecta</taxon>
        <taxon>Pterygota</taxon>
        <taxon>Neoptera</taxon>
        <taxon>Endopterygota</taxon>
        <taxon>Diptera</taxon>
        <taxon>Nematocera</taxon>
        <taxon>Culicoidea</taxon>
        <taxon>Culicidae</taxon>
        <taxon>Anophelinae</taxon>
        <taxon>Anopheles</taxon>
        <taxon>culicifacies species complex</taxon>
    </lineage>
</organism>
<evidence type="ECO:0000313" key="3">
    <source>
        <dbReference type="Proteomes" id="UP000075883"/>
    </source>
</evidence>